<feature type="compositionally biased region" description="Basic and acidic residues" evidence="1">
    <location>
        <begin position="110"/>
        <end position="120"/>
    </location>
</feature>
<proteinExistence type="predicted"/>
<feature type="region of interest" description="Disordered" evidence="1">
    <location>
        <begin position="1"/>
        <end position="86"/>
    </location>
</feature>
<feature type="non-terminal residue" evidence="2">
    <location>
        <position position="1"/>
    </location>
</feature>
<sequence>HGRAWSDRGSERHEMSDRSMSRPRLYKDTPGPPAAWQKRRAVSLPRSQPEREGQGWDSGSQHSWRERSNSDWTWKTGGWDNQSDSQDWNYSVTGLMGRWTKTVGADWGWDRQRGDWRRDSGYNSWGAAHNAGEASGQKRKLDPYN</sequence>
<evidence type="ECO:0000313" key="2">
    <source>
        <dbReference type="EMBL" id="CAE7219822.1"/>
    </source>
</evidence>
<name>A0A812K8Y4_9DINO</name>
<dbReference type="EMBL" id="CAJNJA010007068">
    <property type="protein sequence ID" value="CAE7219822.1"/>
    <property type="molecule type" value="Genomic_DNA"/>
</dbReference>
<protein>
    <submittedName>
        <fullName evidence="2">Uncharacterized protein</fullName>
    </submittedName>
</protein>
<gene>
    <name evidence="2" type="ORF">SNEC2469_LOCUS2742</name>
</gene>
<accession>A0A812K8Y4</accession>
<evidence type="ECO:0000313" key="3">
    <source>
        <dbReference type="Proteomes" id="UP000601435"/>
    </source>
</evidence>
<organism evidence="2 3">
    <name type="scientific">Symbiodinium necroappetens</name>
    <dbReference type="NCBI Taxonomy" id="1628268"/>
    <lineage>
        <taxon>Eukaryota</taxon>
        <taxon>Sar</taxon>
        <taxon>Alveolata</taxon>
        <taxon>Dinophyceae</taxon>
        <taxon>Suessiales</taxon>
        <taxon>Symbiodiniaceae</taxon>
        <taxon>Symbiodinium</taxon>
    </lineage>
</organism>
<dbReference type="AlphaFoldDB" id="A0A812K8Y4"/>
<evidence type="ECO:0000256" key="1">
    <source>
        <dbReference type="SAM" id="MobiDB-lite"/>
    </source>
</evidence>
<dbReference type="Proteomes" id="UP000601435">
    <property type="component" value="Unassembled WGS sequence"/>
</dbReference>
<dbReference type="OrthoDB" id="10438515at2759"/>
<feature type="non-terminal residue" evidence="2">
    <location>
        <position position="145"/>
    </location>
</feature>
<reference evidence="2" key="1">
    <citation type="submission" date="2021-02" db="EMBL/GenBank/DDBJ databases">
        <authorList>
            <person name="Dougan E. K."/>
            <person name="Rhodes N."/>
            <person name="Thang M."/>
            <person name="Chan C."/>
        </authorList>
    </citation>
    <scope>NUCLEOTIDE SEQUENCE</scope>
</reference>
<feature type="compositionally biased region" description="Basic and acidic residues" evidence="1">
    <location>
        <begin position="1"/>
        <end position="20"/>
    </location>
</feature>
<feature type="region of interest" description="Disordered" evidence="1">
    <location>
        <begin position="110"/>
        <end position="145"/>
    </location>
</feature>
<keyword evidence="3" id="KW-1185">Reference proteome</keyword>
<comment type="caution">
    <text evidence="2">The sequence shown here is derived from an EMBL/GenBank/DDBJ whole genome shotgun (WGS) entry which is preliminary data.</text>
</comment>